<protein>
    <submittedName>
        <fullName evidence="1">Uncharacterized protein</fullName>
    </submittedName>
</protein>
<dbReference type="EMBL" id="JAXCGZ010012417">
    <property type="protein sequence ID" value="KAK7073590.1"/>
    <property type="molecule type" value="Genomic_DNA"/>
</dbReference>
<organism evidence="1 2">
    <name type="scientific">Halocaridina rubra</name>
    <name type="common">Hawaiian red shrimp</name>
    <dbReference type="NCBI Taxonomy" id="373956"/>
    <lineage>
        <taxon>Eukaryota</taxon>
        <taxon>Metazoa</taxon>
        <taxon>Ecdysozoa</taxon>
        <taxon>Arthropoda</taxon>
        <taxon>Crustacea</taxon>
        <taxon>Multicrustacea</taxon>
        <taxon>Malacostraca</taxon>
        <taxon>Eumalacostraca</taxon>
        <taxon>Eucarida</taxon>
        <taxon>Decapoda</taxon>
        <taxon>Pleocyemata</taxon>
        <taxon>Caridea</taxon>
        <taxon>Atyoidea</taxon>
        <taxon>Atyidae</taxon>
        <taxon>Halocaridina</taxon>
    </lineage>
</organism>
<dbReference type="AlphaFoldDB" id="A0AAN8WWF6"/>
<gene>
    <name evidence="1" type="ORF">SK128_021931</name>
</gene>
<evidence type="ECO:0000313" key="1">
    <source>
        <dbReference type="EMBL" id="KAK7073590.1"/>
    </source>
</evidence>
<dbReference type="Proteomes" id="UP001381693">
    <property type="component" value="Unassembled WGS sequence"/>
</dbReference>
<feature type="non-terminal residue" evidence="1">
    <location>
        <position position="67"/>
    </location>
</feature>
<comment type="caution">
    <text evidence="1">The sequence shown here is derived from an EMBL/GenBank/DDBJ whole genome shotgun (WGS) entry which is preliminary data.</text>
</comment>
<accession>A0AAN8WWF6</accession>
<proteinExistence type="predicted"/>
<name>A0AAN8WWF6_HALRR</name>
<keyword evidence="2" id="KW-1185">Reference proteome</keyword>
<reference evidence="1 2" key="1">
    <citation type="submission" date="2023-11" db="EMBL/GenBank/DDBJ databases">
        <title>Halocaridina rubra genome assembly.</title>
        <authorList>
            <person name="Smith C."/>
        </authorList>
    </citation>
    <scope>NUCLEOTIDE SEQUENCE [LARGE SCALE GENOMIC DNA]</scope>
    <source>
        <strain evidence="1">EP-1</strain>
        <tissue evidence="1">Whole</tissue>
    </source>
</reference>
<sequence>MRIVKRLRFDWRVEGLPSGSAAITNTFHLVQVTILDAAASSIATRNKCLGVFLPPTRYPQPTTKSPT</sequence>
<evidence type="ECO:0000313" key="2">
    <source>
        <dbReference type="Proteomes" id="UP001381693"/>
    </source>
</evidence>